<organism evidence="10 11">
    <name type="scientific">Madurella fahalii</name>
    <dbReference type="NCBI Taxonomy" id="1157608"/>
    <lineage>
        <taxon>Eukaryota</taxon>
        <taxon>Fungi</taxon>
        <taxon>Dikarya</taxon>
        <taxon>Ascomycota</taxon>
        <taxon>Pezizomycotina</taxon>
        <taxon>Sordariomycetes</taxon>
        <taxon>Sordariomycetidae</taxon>
        <taxon>Sordariales</taxon>
        <taxon>Sordariales incertae sedis</taxon>
        <taxon>Madurella</taxon>
    </lineage>
</organism>
<dbReference type="SMART" id="SM00665">
    <property type="entry name" value="B561"/>
    <property type="match status" value="1"/>
</dbReference>
<dbReference type="CDD" id="cd08760">
    <property type="entry name" value="Cyt_b561_FRRS1_like"/>
    <property type="match status" value="1"/>
</dbReference>
<keyword evidence="4" id="KW-0249">Electron transport</keyword>
<feature type="transmembrane region" description="Helical" evidence="7">
    <location>
        <begin position="85"/>
        <end position="112"/>
    </location>
</feature>
<dbReference type="PANTHER" id="PTHR47797">
    <property type="entry name" value="DEHYDROGENASE, PUTATIVE (AFU_ORTHOLOGUE AFUA_8G05805)-RELATED"/>
    <property type="match status" value="1"/>
</dbReference>
<sequence length="244" mass="26564">MDASRAFVAVLALAVTVHAQQFRGYGGSGSPFGGGSGFNDFRGRPGFDISSAERVRAIHGILGALAMVVLFPGGSILVRVVPGRLALWAHALAQLVSICVFIAAVVLGVRLVREVQIPFGDGNIMSNPNINYHPIIGLVVLACLLLQPVLGIIHHVKFKKLGRRQIWSYLHLFNGRVFITLGIVNGAFGLWMARAPTTLKTAYVAVAAAMWSLWMLAAAWGEFRQWRASRREMDQKLVEGETTF</sequence>
<dbReference type="InterPro" id="IPR006593">
    <property type="entry name" value="Cyt_b561/ferric_Rdtase_TM"/>
</dbReference>
<evidence type="ECO:0000256" key="5">
    <source>
        <dbReference type="ARBA" id="ARBA00022989"/>
    </source>
</evidence>
<dbReference type="Proteomes" id="UP001628179">
    <property type="component" value="Unassembled WGS sequence"/>
</dbReference>
<evidence type="ECO:0000256" key="1">
    <source>
        <dbReference type="ARBA" id="ARBA00004370"/>
    </source>
</evidence>
<keyword evidence="11" id="KW-1185">Reference proteome</keyword>
<dbReference type="RefSeq" id="XP_070917852.1">
    <property type="nucleotide sequence ID" value="XM_071061751.1"/>
</dbReference>
<feature type="transmembrane region" description="Helical" evidence="7">
    <location>
        <begin position="173"/>
        <end position="191"/>
    </location>
</feature>
<evidence type="ECO:0000256" key="8">
    <source>
        <dbReference type="SAM" id="SignalP"/>
    </source>
</evidence>
<evidence type="ECO:0000313" key="10">
    <source>
        <dbReference type="EMBL" id="GAB1316121.1"/>
    </source>
</evidence>
<feature type="transmembrane region" description="Helical" evidence="7">
    <location>
        <begin position="203"/>
        <end position="223"/>
    </location>
</feature>
<dbReference type="Gene3D" id="1.20.120.1770">
    <property type="match status" value="1"/>
</dbReference>
<keyword evidence="5 7" id="KW-1133">Transmembrane helix</keyword>
<feature type="transmembrane region" description="Helical" evidence="7">
    <location>
        <begin position="132"/>
        <end position="153"/>
    </location>
</feature>
<feature type="transmembrane region" description="Helical" evidence="7">
    <location>
        <begin position="57"/>
        <end position="78"/>
    </location>
</feature>
<gene>
    <name evidence="10" type="ORF">MFIFM68171_06331</name>
</gene>
<evidence type="ECO:0000259" key="9">
    <source>
        <dbReference type="SMART" id="SM00665"/>
    </source>
</evidence>
<comment type="caution">
    <text evidence="10">The sequence shown here is derived from an EMBL/GenBank/DDBJ whole genome shotgun (WGS) entry which is preliminary data.</text>
</comment>
<keyword evidence="8" id="KW-0732">Signal</keyword>
<dbReference type="EMBL" id="BAAFSV010000003">
    <property type="protein sequence ID" value="GAB1316121.1"/>
    <property type="molecule type" value="Genomic_DNA"/>
</dbReference>
<name>A0ABQ0GEF0_9PEZI</name>
<feature type="domain" description="Cytochrome b561" evidence="9">
    <location>
        <begin position="58"/>
        <end position="190"/>
    </location>
</feature>
<keyword evidence="3 7" id="KW-0812">Transmembrane</keyword>
<dbReference type="PANTHER" id="PTHR47797:SF1">
    <property type="entry name" value="CYTOCHROME B561 DOMAIN-CONTAINING PROTEIN-RELATED"/>
    <property type="match status" value="1"/>
</dbReference>
<evidence type="ECO:0000256" key="2">
    <source>
        <dbReference type="ARBA" id="ARBA00022448"/>
    </source>
</evidence>
<feature type="chain" id="PRO_5045982829" description="Cytochrome b561 domain-containing protein" evidence="8">
    <location>
        <begin position="20"/>
        <end position="244"/>
    </location>
</feature>
<evidence type="ECO:0000256" key="4">
    <source>
        <dbReference type="ARBA" id="ARBA00022982"/>
    </source>
</evidence>
<keyword evidence="6 7" id="KW-0472">Membrane</keyword>
<evidence type="ECO:0000256" key="7">
    <source>
        <dbReference type="SAM" id="Phobius"/>
    </source>
</evidence>
<evidence type="ECO:0000256" key="3">
    <source>
        <dbReference type="ARBA" id="ARBA00022692"/>
    </source>
</evidence>
<evidence type="ECO:0000313" key="11">
    <source>
        <dbReference type="Proteomes" id="UP001628179"/>
    </source>
</evidence>
<proteinExistence type="predicted"/>
<reference evidence="10 11" key="1">
    <citation type="submission" date="2024-09" db="EMBL/GenBank/DDBJ databases">
        <title>Itraconazole resistance in Madurella fahalii resulting from another homologue of gene encoding cytochrome P450 14-alpha sterol demethylase (CYP51).</title>
        <authorList>
            <person name="Yoshioka I."/>
            <person name="Fahal A.H."/>
            <person name="Kaneko S."/>
            <person name="Yaguchi T."/>
        </authorList>
    </citation>
    <scope>NUCLEOTIDE SEQUENCE [LARGE SCALE GENOMIC DNA]</scope>
    <source>
        <strain evidence="10 11">IFM 68171</strain>
    </source>
</reference>
<feature type="signal peptide" evidence="8">
    <location>
        <begin position="1"/>
        <end position="19"/>
    </location>
</feature>
<protein>
    <recommendedName>
        <fullName evidence="9">Cytochrome b561 domain-containing protein</fullName>
    </recommendedName>
</protein>
<comment type="subcellular location">
    <subcellularLocation>
        <location evidence="1">Membrane</location>
    </subcellularLocation>
</comment>
<dbReference type="GeneID" id="98177074"/>
<evidence type="ECO:0000256" key="6">
    <source>
        <dbReference type="ARBA" id="ARBA00023136"/>
    </source>
</evidence>
<accession>A0ABQ0GEF0</accession>
<keyword evidence="2" id="KW-0813">Transport</keyword>